<feature type="coiled-coil region" evidence="1">
    <location>
        <begin position="318"/>
        <end position="345"/>
    </location>
</feature>
<sequence>MHYSFNTSGMMQPQIHVMQNHQQFSGMHHQMGGGVCSQQFYHENGIGNNRGYSDNQSYQQGNFQAQQHMPQYSMMQSQQQQQHQHQHQHQHHQPMGDRNLGRARAQTRGPFSRTAASRSTTPTPMNRTTNLKSREFFQNDEIGMLRRSSEYSEVSKNPSLSQIENSSFNGEYNNYSSHQDIPQTPTIGGGRSEHGSKLNIMNPDHIIVQKLNAPLEPTPTHVARMNKMRLMGLLNNNNTPMTQMTPTSSGNNNFGMRDFHAISRQSSFPPHYQEKYPPKSTSNSNNTAAAFKDSSPKVLGSYVSRQLEEEVTRLRYLVDSQTKRISALEMRNKELENELISTRNYQQMYQNLLEKTNLGNHDEDENELENNEGQINNEDYNERDHDEAEENVVQKQKTMASEIKYVRQSSEKGASMFSNIHQFSAESALRKAGVPPGKPSYVYRPPNNPEMIDVKLAEFHNSRSSLIRWSKVSSTIYLFGTTQVQLRISRGNLLAKPESSEWGNGNFWPIEKFVSVFEPIERAKMPNN</sequence>
<dbReference type="AlphaFoldDB" id="A0A7S7LKB4"/>
<dbReference type="Proteomes" id="UP000593906">
    <property type="component" value="Chromosome 1"/>
</dbReference>
<protein>
    <submittedName>
        <fullName evidence="3">Uncharacterized protein</fullName>
    </submittedName>
</protein>
<dbReference type="OMA" id="DEYEHNT"/>
<feature type="compositionally biased region" description="Low complexity" evidence="2">
    <location>
        <begin position="112"/>
        <end position="124"/>
    </location>
</feature>
<dbReference type="EMBL" id="CP044422">
    <property type="protein sequence ID" value="QOY43613.1"/>
    <property type="molecule type" value="Genomic_DNA"/>
</dbReference>
<feature type="region of interest" description="Disordered" evidence="2">
    <location>
        <begin position="360"/>
        <end position="379"/>
    </location>
</feature>
<evidence type="ECO:0000256" key="1">
    <source>
        <dbReference type="SAM" id="Coils"/>
    </source>
</evidence>
<keyword evidence="1" id="KW-0175">Coiled coil</keyword>
<reference evidence="3 4" key="1">
    <citation type="submission" date="2019-09" db="EMBL/GenBank/DDBJ databases">
        <title>Consistent, comparative and evidence-based genome assembly and annotation for Cryptosporidium parvum, C. hominis and C. tyzzeri.</title>
        <authorList>
            <person name="Baptista R.P."/>
            <person name="Li Y."/>
            <person name="Sateriale A."/>
            <person name="Ansell B."/>
            <person name="Jex A."/>
            <person name="Sanders M."/>
            <person name="Brooks K."/>
            <person name="Tracey A."/>
            <person name="Berriman M."/>
            <person name="Striepen B."/>
            <person name="Cotton J.A."/>
            <person name="Kissinger J.C."/>
        </authorList>
    </citation>
    <scope>NUCLEOTIDE SEQUENCE [LARGE SCALE GENOMIC DNA]</scope>
    <source>
        <strain evidence="3 4">IOWA-ATCC</strain>
    </source>
</reference>
<accession>A0A7S7LKB4</accession>
<proteinExistence type="predicted"/>
<dbReference type="VEuPathDB" id="CryptoDB:CPATCC_0039230"/>
<feature type="compositionally biased region" description="Polar residues" evidence="2">
    <location>
        <begin position="279"/>
        <end position="288"/>
    </location>
</feature>
<evidence type="ECO:0000313" key="3">
    <source>
        <dbReference type="EMBL" id="QOY43613.1"/>
    </source>
</evidence>
<organism evidence="3 4">
    <name type="scientific">Cryptosporidium parvum</name>
    <dbReference type="NCBI Taxonomy" id="5807"/>
    <lineage>
        <taxon>Eukaryota</taxon>
        <taxon>Sar</taxon>
        <taxon>Alveolata</taxon>
        <taxon>Apicomplexa</taxon>
        <taxon>Conoidasida</taxon>
        <taxon>Coccidia</taxon>
        <taxon>Eucoccidiorida</taxon>
        <taxon>Eimeriorina</taxon>
        <taxon>Cryptosporidiidae</taxon>
        <taxon>Cryptosporidium</taxon>
    </lineage>
</organism>
<evidence type="ECO:0000313" key="4">
    <source>
        <dbReference type="Proteomes" id="UP000593906"/>
    </source>
</evidence>
<gene>
    <name evidence="3" type="ORF">CPATCC_000418</name>
</gene>
<evidence type="ECO:0000256" key="2">
    <source>
        <dbReference type="SAM" id="MobiDB-lite"/>
    </source>
</evidence>
<feature type="region of interest" description="Disordered" evidence="2">
    <location>
        <begin position="66"/>
        <end position="134"/>
    </location>
</feature>
<feature type="compositionally biased region" description="Low complexity" evidence="2">
    <location>
        <begin position="66"/>
        <end position="83"/>
    </location>
</feature>
<name>A0A7S7LKB4_CRYPV</name>
<feature type="region of interest" description="Disordered" evidence="2">
    <location>
        <begin position="268"/>
        <end position="291"/>
    </location>
</feature>